<evidence type="ECO:0000313" key="2">
    <source>
        <dbReference type="EMBL" id="GFM95253.1"/>
    </source>
</evidence>
<comment type="caution">
    <text evidence="2">The sequence shown here is derived from an EMBL/GenBank/DDBJ whole genome shotgun (WGS) entry which is preliminary data.</text>
</comment>
<dbReference type="Proteomes" id="UP000498980">
    <property type="component" value="Unassembled WGS sequence"/>
</dbReference>
<keyword evidence="1" id="KW-0732">Signal</keyword>
<feature type="chain" id="PRO_5036204742" description="Secreted protein" evidence="1">
    <location>
        <begin position="31"/>
        <end position="131"/>
    </location>
</feature>
<evidence type="ECO:0000313" key="3">
    <source>
        <dbReference type="EMBL" id="NYE39058.1"/>
    </source>
</evidence>
<gene>
    <name evidence="3" type="ORF">HEB29_000069</name>
    <name evidence="2" type="ORF">Sfulv_00640</name>
</gene>
<evidence type="ECO:0000313" key="4">
    <source>
        <dbReference type="Proteomes" id="UP000498980"/>
    </source>
</evidence>
<organism evidence="2 4">
    <name type="scientific">Streptomyces fulvorobeus</name>
    <dbReference type="NCBI Taxonomy" id="284028"/>
    <lineage>
        <taxon>Bacteria</taxon>
        <taxon>Bacillati</taxon>
        <taxon>Actinomycetota</taxon>
        <taxon>Actinomycetes</taxon>
        <taxon>Kitasatosporales</taxon>
        <taxon>Streptomycetaceae</taxon>
        <taxon>Streptomyces</taxon>
    </lineage>
</organism>
<sequence>MRVFARVAMRASTALCLALGTTLWMGGQSAAHSPAAGPTGHCTFYWPEKTTTCAYSLNDSVIDGNMVGVSVAVLYDWVNYNSNGPTLVISVPNDCTSTLNDKDHRIPQMPSDWENAVSSVSTELWSSHCDV</sequence>
<reference evidence="2 4" key="1">
    <citation type="submission" date="2020-05" db="EMBL/GenBank/DDBJ databases">
        <title>Whole genome shotgun sequence of Streptomyces fulvorobeus NBRC 15897.</title>
        <authorList>
            <person name="Komaki H."/>
            <person name="Tamura T."/>
        </authorList>
    </citation>
    <scope>NUCLEOTIDE SEQUENCE [LARGE SCALE GENOMIC DNA]</scope>
    <source>
        <strain evidence="2 4">NBRC 15897</strain>
    </source>
</reference>
<evidence type="ECO:0008006" key="6">
    <source>
        <dbReference type="Google" id="ProtNLM"/>
    </source>
</evidence>
<evidence type="ECO:0000313" key="5">
    <source>
        <dbReference type="Proteomes" id="UP000530403"/>
    </source>
</evidence>
<protein>
    <recommendedName>
        <fullName evidence="6">Secreted protein</fullName>
    </recommendedName>
</protein>
<name>A0A7J0BZZ6_9ACTN</name>
<accession>A0A7J0BZZ6</accession>
<dbReference type="EMBL" id="BLWC01000001">
    <property type="protein sequence ID" value="GFM95253.1"/>
    <property type="molecule type" value="Genomic_DNA"/>
</dbReference>
<reference evidence="3 5" key="2">
    <citation type="submission" date="2020-07" db="EMBL/GenBank/DDBJ databases">
        <title>Sequencing the genomes of 1000 actinobacteria strains.</title>
        <authorList>
            <person name="Klenk H.-P."/>
        </authorList>
    </citation>
    <scope>NUCLEOTIDE SEQUENCE [LARGE SCALE GENOMIC DNA]</scope>
    <source>
        <strain evidence="3 5">DSM 41455</strain>
    </source>
</reference>
<feature type="signal peptide" evidence="1">
    <location>
        <begin position="1"/>
        <end position="30"/>
    </location>
</feature>
<dbReference type="Proteomes" id="UP000530403">
    <property type="component" value="Unassembled WGS sequence"/>
</dbReference>
<proteinExistence type="predicted"/>
<dbReference type="AlphaFoldDB" id="A0A7J0BZZ6"/>
<dbReference type="EMBL" id="JACCCF010000001">
    <property type="protein sequence ID" value="NYE39058.1"/>
    <property type="molecule type" value="Genomic_DNA"/>
</dbReference>
<keyword evidence="4" id="KW-1185">Reference proteome</keyword>
<evidence type="ECO:0000256" key="1">
    <source>
        <dbReference type="SAM" id="SignalP"/>
    </source>
</evidence>